<keyword evidence="3 10" id="KW-0479">Metal-binding</keyword>
<sequence length="363" mass="38615">MATETNKACLLYGPGDARFEEIPIPSLENNPRDVLVRIAYTGVCGSDVHFWAHGGINEMVRPGHPVTLGHEASGVVASVGSAVTKVRVGDRVAIEPGYPCRHCSFCLAGKYNLCPDMTFAAVPGPGDVVHGTLATFFRLPGDFCYKLPDHIGLDEGVMLEPLAVAVHGLRLAKLKPGQDVLVLGAGPVGLLSAAAAREFGAGRIIAVDLNEDRLTFAAGELGISIYKFDTAKSVEENAEDLAAQHNLPEGVDVVVEATGVVSCIQTGIALARRGGSYVQVGLGKKIVDFPMVVMSEKELTVRGSFRYGFGDFTLASSLASRDKIPLRSFISNIFPFRQAPDAWEAARRGQGIKVLIQVDGSQN</sequence>
<dbReference type="FunFam" id="3.40.50.720:FF:000068">
    <property type="entry name" value="Sorbitol dehydrogenase"/>
    <property type="match status" value="1"/>
</dbReference>
<dbReference type="GeneID" id="63733953"/>
<comment type="catalytic activity">
    <reaction evidence="11">
        <text>xylitol + NAD(+) = D-xylulose + NADH + H(+)</text>
        <dbReference type="Rhea" id="RHEA:20433"/>
        <dbReference type="ChEBI" id="CHEBI:15378"/>
        <dbReference type="ChEBI" id="CHEBI:17140"/>
        <dbReference type="ChEBI" id="CHEBI:17151"/>
        <dbReference type="ChEBI" id="CHEBI:57540"/>
        <dbReference type="ChEBI" id="CHEBI:57945"/>
        <dbReference type="EC" id="1.1.1.9"/>
    </reaction>
</comment>
<dbReference type="GO" id="GO:0006062">
    <property type="term" value="P:sorbitol catabolic process"/>
    <property type="evidence" value="ECO:0007669"/>
    <property type="project" value="TreeGrafter"/>
</dbReference>
<keyword evidence="4 10" id="KW-0862">Zinc</keyword>
<dbReference type="STRING" id="1036611.A0A1L9Q1J0"/>
<evidence type="ECO:0000313" key="14">
    <source>
        <dbReference type="Proteomes" id="UP000184073"/>
    </source>
</evidence>
<gene>
    <name evidence="13" type="ORF">ASPVEDRAFT_88884</name>
</gene>
<dbReference type="GO" id="GO:0046526">
    <property type="term" value="F:D-xylulose reductase activity"/>
    <property type="evidence" value="ECO:0007669"/>
    <property type="project" value="UniProtKB-EC"/>
</dbReference>
<dbReference type="GO" id="GO:0042732">
    <property type="term" value="P:D-xylose metabolic process"/>
    <property type="evidence" value="ECO:0007669"/>
    <property type="project" value="UniProtKB-UniRule"/>
</dbReference>
<dbReference type="GO" id="GO:0003939">
    <property type="term" value="F:L-iditol 2-dehydrogenase (NAD+) activity"/>
    <property type="evidence" value="ECO:0007669"/>
    <property type="project" value="TreeGrafter"/>
</dbReference>
<keyword evidence="6 11" id="KW-0520">NAD</keyword>
<dbReference type="VEuPathDB" id="FungiDB:ASPVEDRAFT_88884"/>
<evidence type="ECO:0000256" key="9">
    <source>
        <dbReference type="ARBA" id="ARBA00026119"/>
    </source>
</evidence>
<evidence type="ECO:0000256" key="6">
    <source>
        <dbReference type="ARBA" id="ARBA00023027"/>
    </source>
</evidence>
<proteinExistence type="inferred from homology"/>
<dbReference type="InterPro" id="IPR013149">
    <property type="entry name" value="ADH-like_C"/>
</dbReference>
<keyword evidence="14" id="KW-1185">Reference proteome</keyword>
<evidence type="ECO:0000256" key="11">
    <source>
        <dbReference type="RuleBase" id="RU369026"/>
    </source>
</evidence>
<evidence type="ECO:0000256" key="7">
    <source>
        <dbReference type="ARBA" id="ARBA00024843"/>
    </source>
</evidence>
<dbReference type="Pfam" id="PF08240">
    <property type="entry name" value="ADH_N"/>
    <property type="match status" value="1"/>
</dbReference>
<dbReference type="CDD" id="cd05285">
    <property type="entry name" value="sorbitol_DH"/>
    <property type="match status" value="1"/>
</dbReference>
<dbReference type="UniPathway" id="UPA00146">
    <property type="reaction ID" value="UER00577"/>
</dbReference>
<evidence type="ECO:0000313" key="13">
    <source>
        <dbReference type="EMBL" id="OJJ07645.1"/>
    </source>
</evidence>
<dbReference type="InterPro" id="IPR011032">
    <property type="entry name" value="GroES-like_sf"/>
</dbReference>
<feature type="domain" description="Enoyl reductase (ER)" evidence="12">
    <location>
        <begin position="13"/>
        <end position="356"/>
    </location>
</feature>
<dbReference type="PANTHER" id="PTHR43161">
    <property type="entry name" value="SORBITOL DEHYDROGENASE"/>
    <property type="match status" value="1"/>
</dbReference>
<evidence type="ECO:0000256" key="5">
    <source>
        <dbReference type="ARBA" id="ARBA00023002"/>
    </source>
</evidence>
<keyword evidence="11" id="KW-0119">Carbohydrate metabolism</keyword>
<evidence type="ECO:0000256" key="4">
    <source>
        <dbReference type="ARBA" id="ARBA00022833"/>
    </source>
</evidence>
<reference evidence="14" key="1">
    <citation type="journal article" date="2017" name="Genome Biol.">
        <title>Comparative genomics reveals high biological diversity and specific adaptations in the industrially and medically important fungal genus Aspergillus.</title>
        <authorList>
            <person name="de Vries R.P."/>
            <person name="Riley R."/>
            <person name="Wiebenga A."/>
            <person name="Aguilar-Osorio G."/>
            <person name="Amillis S."/>
            <person name="Uchima C.A."/>
            <person name="Anderluh G."/>
            <person name="Asadollahi M."/>
            <person name="Askin M."/>
            <person name="Barry K."/>
            <person name="Battaglia E."/>
            <person name="Bayram O."/>
            <person name="Benocci T."/>
            <person name="Braus-Stromeyer S.A."/>
            <person name="Caldana C."/>
            <person name="Canovas D."/>
            <person name="Cerqueira G.C."/>
            <person name="Chen F."/>
            <person name="Chen W."/>
            <person name="Choi C."/>
            <person name="Clum A."/>
            <person name="Dos Santos R.A."/>
            <person name="Damasio A.R."/>
            <person name="Diallinas G."/>
            <person name="Emri T."/>
            <person name="Fekete E."/>
            <person name="Flipphi M."/>
            <person name="Freyberg S."/>
            <person name="Gallo A."/>
            <person name="Gournas C."/>
            <person name="Habgood R."/>
            <person name="Hainaut M."/>
            <person name="Harispe M.L."/>
            <person name="Henrissat B."/>
            <person name="Hilden K.S."/>
            <person name="Hope R."/>
            <person name="Hossain A."/>
            <person name="Karabika E."/>
            <person name="Karaffa L."/>
            <person name="Karanyi Z."/>
            <person name="Krasevec N."/>
            <person name="Kuo A."/>
            <person name="Kusch H."/>
            <person name="LaButti K."/>
            <person name="Lagendijk E.L."/>
            <person name="Lapidus A."/>
            <person name="Levasseur A."/>
            <person name="Lindquist E."/>
            <person name="Lipzen A."/>
            <person name="Logrieco A.F."/>
            <person name="MacCabe A."/>
            <person name="Maekelae M.R."/>
            <person name="Malavazi I."/>
            <person name="Melin P."/>
            <person name="Meyer V."/>
            <person name="Mielnichuk N."/>
            <person name="Miskei M."/>
            <person name="Molnar A.P."/>
            <person name="Mule G."/>
            <person name="Ngan C.Y."/>
            <person name="Orejas M."/>
            <person name="Orosz E."/>
            <person name="Ouedraogo J.P."/>
            <person name="Overkamp K.M."/>
            <person name="Park H.-S."/>
            <person name="Perrone G."/>
            <person name="Piumi F."/>
            <person name="Punt P.J."/>
            <person name="Ram A.F."/>
            <person name="Ramon A."/>
            <person name="Rauscher S."/>
            <person name="Record E."/>
            <person name="Riano-Pachon D.M."/>
            <person name="Robert V."/>
            <person name="Roehrig J."/>
            <person name="Ruller R."/>
            <person name="Salamov A."/>
            <person name="Salih N.S."/>
            <person name="Samson R.A."/>
            <person name="Sandor E."/>
            <person name="Sanguinetti M."/>
            <person name="Schuetze T."/>
            <person name="Sepcic K."/>
            <person name="Shelest E."/>
            <person name="Sherlock G."/>
            <person name="Sophianopoulou V."/>
            <person name="Squina F.M."/>
            <person name="Sun H."/>
            <person name="Susca A."/>
            <person name="Todd R.B."/>
            <person name="Tsang A."/>
            <person name="Unkles S.E."/>
            <person name="van de Wiele N."/>
            <person name="van Rossen-Uffink D."/>
            <person name="Oliveira J.V."/>
            <person name="Vesth T.C."/>
            <person name="Visser J."/>
            <person name="Yu J.-H."/>
            <person name="Zhou M."/>
            <person name="Andersen M.R."/>
            <person name="Archer D.B."/>
            <person name="Baker S.E."/>
            <person name="Benoit I."/>
            <person name="Brakhage A.A."/>
            <person name="Braus G.H."/>
            <person name="Fischer R."/>
            <person name="Frisvad J.C."/>
            <person name="Goldman G.H."/>
            <person name="Houbraken J."/>
            <person name="Oakley B."/>
            <person name="Pocsi I."/>
            <person name="Scazzocchio C."/>
            <person name="Seiboth B."/>
            <person name="vanKuyk P.A."/>
            <person name="Wortman J."/>
            <person name="Dyer P.S."/>
            <person name="Grigoriev I.V."/>
        </authorList>
    </citation>
    <scope>NUCLEOTIDE SEQUENCE [LARGE SCALE GENOMIC DNA]</scope>
    <source>
        <strain evidence="14">CBS 583.65</strain>
    </source>
</reference>
<dbReference type="EMBL" id="KV878137">
    <property type="protein sequence ID" value="OJJ07645.1"/>
    <property type="molecule type" value="Genomic_DNA"/>
</dbReference>
<dbReference type="EC" id="1.1.1.9" evidence="9 11"/>
<dbReference type="Gene3D" id="3.40.50.720">
    <property type="entry name" value="NAD(P)-binding Rossmann-like Domain"/>
    <property type="match status" value="1"/>
</dbReference>
<dbReference type="PRINTS" id="PR00420">
    <property type="entry name" value="RNGMNOXGNASE"/>
</dbReference>
<dbReference type="Proteomes" id="UP000184073">
    <property type="component" value="Unassembled WGS sequence"/>
</dbReference>
<dbReference type="Gene3D" id="3.90.180.10">
    <property type="entry name" value="Medium-chain alcohol dehydrogenases, catalytic domain"/>
    <property type="match status" value="1"/>
</dbReference>
<dbReference type="InterPro" id="IPR020843">
    <property type="entry name" value="ER"/>
</dbReference>
<dbReference type="PANTHER" id="PTHR43161:SF9">
    <property type="entry name" value="SORBITOL DEHYDROGENASE"/>
    <property type="match status" value="1"/>
</dbReference>
<evidence type="ECO:0000256" key="10">
    <source>
        <dbReference type="RuleBase" id="RU361277"/>
    </source>
</evidence>
<dbReference type="AlphaFoldDB" id="A0A1L9Q1J0"/>
<dbReference type="SUPFAM" id="SSF51735">
    <property type="entry name" value="NAD(P)-binding Rossmann-fold domains"/>
    <property type="match status" value="1"/>
</dbReference>
<evidence type="ECO:0000256" key="3">
    <source>
        <dbReference type="ARBA" id="ARBA00022723"/>
    </source>
</evidence>
<keyword evidence="5 11" id="KW-0560">Oxidoreductase</keyword>
<evidence type="ECO:0000256" key="2">
    <source>
        <dbReference type="ARBA" id="ARBA00022629"/>
    </source>
</evidence>
<comment type="similarity">
    <text evidence="1 10">Belongs to the zinc-containing alcohol dehydrogenase family.</text>
</comment>
<dbReference type="InterPro" id="IPR036291">
    <property type="entry name" value="NAD(P)-bd_dom_sf"/>
</dbReference>
<dbReference type="PROSITE" id="PS00059">
    <property type="entry name" value="ADH_ZINC"/>
    <property type="match status" value="1"/>
</dbReference>
<protein>
    <recommendedName>
        <fullName evidence="9 11">D-xylulose reductase</fullName>
        <ecNumber evidence="9 11">1.1.1.9</ecNumber>
    </recommendedName>
    <alternativeName>
        <fullName evidence="11">Xylitol dehydrogenase</fullName>
    </alternativeName>
</protein>
<evidence type="ECO:0000259" key="12">
    <source>
        <dbReference type="SMART" id="SM00829"/>
    </source>
</evidence>
<accession>A0A1L9Q1J0</accession>
<dbReference type="InterPro" id="IPR013154">
    <property type="entry name" value="ADH-like_N"/>
</dbReference>
<dbReference type="InterPro" id="IPR045306">
    <property type="entry name" value="SDH-like"/>
</dbReference>
<dbReference type="Pfam" id="PF00107">
    <property type="entry name" value="ADH_zinc_N"/>
    <property type="match status" value="1"/>
</dbReference>
<organism evidence="13 14">
    <name type="scientific">Aspergillus versicolor CBS 583.65</name>
    <dbReference type="NCBI Taxonomy" id="1036611"/>
    <lineage>
        <taxon>Eukaryota</taxon>
        <taxon>Fungi</taxon>
        <taxon>Dikarya</taxon>
        <taxon>Ascomycota</taxon>
        <taxon>Pezizomycotina</taxon>
        <taxon>Eurotiomycetes</taxon>
        <taxon>Eurotiomycetidae</taxon>
        <taxon>Eurotiales</taxon>
        <taxon>Aspergillaceae</taxon>
        <taxon>Aspergillus</taxon>
        <taxon>Aspergillus subgen. Nidulantes</taxon>
    </lineage>
</organism>
<evidence type="ECO:0000256" key="8">
    <source>
        <dbReference type="ARBA" id="ARBA00025713"/>
    </source>
</evidence>
<dbReference type="OrthoDB" id="3941538at2759"/>
<dbReference type="SUPFAM" id="SSF50129">
    <property type="entry name" value="GroES-like"/>
    <property type="match status" value="1"/>
</dbReference>
<dbReference type="SMART" id="SM00829">
    <property type="entry name" value="PKS_ER"/>
    <property type="match status" value="1"/>
</dbReference>
<dbReference type="InterPro" id="IPR002328">
    <property type="entry name" value="ADH_Zn_CS"/>
</dbReference>
<comment type="function">
    <text evidence="7 11">Xylitol dehydrogenase which catalyzes the conversion of xylitol to D-xylulose. Xylose is a major component of hemicelluloses such as xylan. Most fungi utilize D-xylose via three enzymatic reactions, xylose reductase (XR), xylitol dehydrogenase (XDH), and xylulokinase, to form xylulose 5-phosphate, which enters pentose phosphate pathway.</text>
</comment>
<keyword evidence="2 11" id="KW-0859">Xylose metabolism</keyword>
<dbReference type="RefSeq" id="XP_040673407.1">
    <property type="nucleotide sequence ID" value="XM_040818442.1"/>
</dbReference>
<dbReference type="GO" id="GO:0019569">
    <property type="term" value="P:L-arabinose catabolic process to D-xylulose 5-phosphate"/>
    <property type="evidence" value="ECO:0007669"/>
    <property type="project" value="UniProtKB-UniRule"/>
</dbReference>
<name>A0A1L9Q1J0_ASPVE</name>
<evidence type="ECO:0000256" key="1">
    <source>
        <dbReference type="ARBA" id="ARBA00008072"/>
    </source>
</evidence>
<dbReference type="GO" id="GO:0008270">
    <property type="term" value="F:zinc ion binding"/>
    <property type="evidence" value="ECO:0007669"/>
    <property type="project" value="UniProtKB-UniRule"/>
</dbReference>
<comment type="pathway">
    <text evidence="8 11">Carbohydrate degradation; L-arabinose degradation via L-arabinitol; D-xylulose 5-phosphate from L-arabinose (fungal route): step 4/5.</text>
</comment>
<comment type="cofactor">
    <cofactor evidence="11">
        <name>Zn(2+)</name>
        <dbReference type="ChEBI" id="CHEBI:29105"/>
    </cofactor>
    <text evidence="11">Binds 1 or 2 Zn(2+) ions per subunit.</text>
</comment>